<proteinExistence type="predicted"/>
<gene>
    <name evidence="2" type="ORF">LMG28138_04617</name>
</gene>
<keyword evidence="3" id="KW-1185">Reference proteome</keyword>
<organism evidence="2 3">
    <name type="scientific">Pararobbsia alpina</name>
    <dbReference type="NCBI Taxonomy" id="621374"/>
    <lineage>
        <taxon>Bacteria</taxon>
        <taxon>Pseudomonadati</taxon>
        <taxon>Pseudomonadota</taxon>
        <taxon>Betaproteobacteria</taxon>
        <taxon>Burkholderiales</taxon>
        <taxon>Burkholderiaceae</taxon>
        <taxon>Pararobbsia</taxon>
    </lineage>
</organism>
<keyword evidence="1" id="KW-0812">Transmembrane</keyword>
<evidence type="ECO:0000313" key="3">
    <source>
        <dbReference type="Proteomes" id="UP000494115"/>
    </source>
</evidence>
<sequence>MTAGRLNACQFNVLAAGSVAVAFGVVVVLTRFATLSLDQRLIQDATEDDRVQTSW</sequence>
<keyword evidence="1" id="KW-1133">Transmembrane helix</keyword>
<reference evidence="2 3" key="1">
    <citation type="submission" date="2020-04" db="EMBL/GenBank/DDBJ databases">
        <authorList>
            <person name="De Canck E."/>
        </authorList>
    </citation>
    <scope>NUCLEOTIDE SEQUENCE [LARGE SCALE GENOMIC DNA]</scope>
    <source>
        <strain evidence="2 3">LMG 28138</strain>
    </source>
</reference>
<feature type="transmembrane region" description="Helical" evidence="1">
    <location>
        <begin position="12"/>
        <end position="33"/>
    </location>
</feature>
<dbReference type="EMBL" id="CADIKM010000032">
    <property type="protein sequence ID" value="CAB3799233.1"/>
    <property type="molecule type" value="Genomic_DNA"/>
</dbReference>
<dbReference type="RefSeq" id="WP_175107251.1">
    <property type="nucleotide sequence ID" value="NZ_CADIKM010000032.1"/>
</dbReference>
<protein>
    <submittedName>
        <fullName evidence="2">Uncharacterized protein</fullName>
    </submittedName>
</protein>
<keyword evidence="1" id="KW-0472">Membrane</keyword>
<name>A0A6S7BTZ4_9BURK</name>
<evidence type="ECO:0000256" key="1">
    <source>
        <dbReference type="SAM" id="Phobius"/>
    </source>
</evidence>
<dbReference type="AlphaFoldDB" id="A0A6S7BTZ4"/>
<accession>A0A6S7BTZ4</accession>
<dbReference type="Proteomes" id="UP000494115">
    <property type="component" value="Unassembled WGS sequence"/>
</dbReference>
<evidence type="ECO:0000313" key="2">
    <source>
        <dbReference type="EMBL" id="CAB3799233.1"/>
    </source>
</evidence>